<dbReference type="InterPro" id="IPR036397">
    <property type="entry name" value="RNaseH_sf"/>
</dbReference>
<evidence type="ECO:0000313" key="2">
    <source>
        <dbReference type="Proteomes" id="UP000504618"/>
    </source>
</evidence>
<dbReference type="RefSeq" id="XP_024879742.1">
    <property type="nucleotide sequence ID" value="XM_025023974.1"/>
</dbReference>
<gene>
    <name evidence="3" type="primary">LOC112459707</name>
</gene>
<dbReference type="Gene3D" id="3.30.420.10">
    <property type="entry name" value="Ribonuclease H-like superfamily/Ribonuclease H"/>
    <property type="match status" value="1"/>
</dbReference>
<dbReference type="OrthoDB" id="7537251at2759"/>
<evidence type="ECO:0000256" key="1">
    <source>
        <dbReference type="SAM" id="MobiDB-lite"/>
    </source>
</evidence>
<reference evidence="3" key="1">
    <citation type="submission" date="2025-08" db="UniProtKB">
        <authorList>
            <consortium name="RefSeq"/>
        </authorList>
    </citation>
    <scope>IDENTIFICATION</scope>
    <source>
        <tissue evidence="3">Whole body</tissue>
    </source>
</reference>
<name>A0A6J1QBN7_9HYME</name>
<dbReference type="GeneID" id="112459707"/>
<dbReference type="AlphaFoldDB" id="A0A6J1QBN7"/>
<protein>
    <submittedName>
        <fullName evidence="3">Uncharacterized protein LOC112459707</fullName>
    </submittedName>
</protein>
<dbReference type="Proteomes" id="UP000504618">
    <property type="component" value="Unplaced"/>
</dbReference>
<accession>A0A6J1QBN7</accession>
<evidence type="ECO:0000313" key="3">
    <source>
        <dbReference type="RefSeq" id="XP_024879742.1"/>
    </source>
</evidence>
<organism evidence="2 3">
    <name type="scientific">Temnothorax curvispinosus</name>
    <dbReference type="NCBI Taxonomy" id="300111"/>
    <lineage>
        <taxon>Eukaryota</taxon>
        <taxon>Metazoa</taxon>
        <taxon>Ecdysozoa</taxon>
        <taxon>Arthropoda</taxon>
        <taxon>Hexapoda</taxon>
        <taxon>Insecta</taxon>
        <taxon>Pterygota</taxon>
        <taxon>Neoptera</taxon>
        <taxon>Endopterygota</taxon>
        <taxon>Hymenoptera</taxon>
        <taxon>Apocrita</taxon>
        <taxon>Aculeata</taxon>
        <taxon>Formicoidea</taxon>
        <taxon>Formicidae</taxon>
        <taxon>Myrmicinae</taxon>
        <taxon>Temnothorax</taxon>
    </lineage>
</organism>
<dbReference type="InterPro" id="IPR052709">
    <property type="entry name" value="Transposase-MT_Hybrid"/>
</dbReference>
<keyword evidence="2" id="KW-1185">Reference proteome</keyword>
<sequence>MLKKCFGNDTLEKTVVYQWHERFRSGRKSVKDDKRSGRPSTSKTDENVDKVKEMVVKNRKLTIRELAEDLNIAYRSVQDVLVNDLGFRRVAAKLVPKDLNFLQKRDRVDIAKDMISKAESDSTFIKRIITGDETWVYEYDTQSRHQASEWRALNEPRPKKLRRFQSKKKAMLTVFMDYDGVVHQILATRSDSKQGVLFGRYETVA</sequence>
<dbReference type="PANTHER" id="PTHR46060">
    <property type="entry name" value="MARINER MOS1 TRANSPOSASE-LIKE PROTEIN"/>
    <property type="match status" value="1"/>
</dbReference>
<proteinExistence type="predicted"/>
<dbReference type="GO" id="GO:0003676">
    <property type="term" value="F:nucleic acid binding"/>
    <property type="evidence" value="ECO:0007669"/>
    <property type="project" value="InterPro"/>
</dbReference>
<feature type="region of interest" description="Disordered" evidence="1">
    <location>
        <begin position="28"/>
        <end position="48"/>
    </location>
</feature>
<dbReference type="PANTHER" id="PTHR46060:SF1">
    <property type="entry name" value="MARINER MOS1 TRANSPOSASE-LIKE PROTEIN"/>
    <property type="match status" value="1"/>
</dbReference>